<evidence type="ECO:0000313" key="2">
    <source>
        <dbReference type="Proteomes" id="UP000886501"/>
    </source>
</evidence>
<dbReference type="EMBL" id="MU117996">
    <property type="protein sequence ID" value="KAF9649588.1"/>
    <property type="molecule type" value="Genomic_DNA"/>
</dbReference>
<gene>
    <name evidence="1" type="ORF">BDM02DRAFT_3186215</name>
</gene>
<evidence type="ECO:0000313" key="1">
    <source>
        <dbReference type="EMBL" id="KAF9649588.1"/>
    </source>
</evidence>
<sequence length="514" mass="57555">MSLNAALNLSVLELLQALNKKLGLECTGAREVRLPPGQASATTLEAEASTPWPIECLEARVHEVLKLIPSLRNLLQPVNRLPSEILSHVARCFLHEKTIDTRSIIPLTHVCRYWRESIISAPENWALISSERINLTELSLERCKAAPLKVYLNMDQVEANPRFSDLIGPYIKNTETLHLNRISNIEGLTRTLPNLSQSMPNLRSLSLSGLADWDGSINPFGPFTPTLTHLSLIRIPLHSSFMDLRTLTDLTLRNNAFNLHCDTLLDFLEENCSLKRATLEIRFTHPSFRISRRQLAIENRLQSLSICSINAMDNKALISRIALQRGAHLEITLYARNTESDDVLSIISTTHLSNLKSPTFMEYHPGSRIPFTEFPPPVLTNIREFRFIHRAWGLEESSLNLTVFPPSSFPALETLAIERGIGVSRLFSALFSNPSSSPLLKTLAFLDCDLDEGFMGGLTRFSSNRRNTTSAWLHRVVIANSKGNLPSVTSINALENHVPVVDVRIAKQLPTDLT</sequence>
<keyword evidence="2" id="KW-1185">Reference proteome</keyword>
<protein>
    <submittedName>
        <fullName evidence="1">Uncharacterized protein</fullName>
    </submittedName>
</protein>
<organism evidence="1 2">
    <name type="scientific">Thelephora ganbajun</name>
    <name type="common">Ganba fungus</name>
    <dbReference type="NCBI Taxonomy" id="370292"/>
    <lineage>
        <taxon>Eukaryota</taxon>
        <taxon>Fungi</taxon>
        <taxon>Dikarya</taxon>
        <taxon>Basidiomycota</taxon>
        <taxon>Agaricomycotina</taxon>
        <taxon>Agaricomycetes</taxon>
        <taxon>Thelephorales</taxon>
        <taxon>Thelephoraceae</taxon>
        <taxon>Thelephora</taxon>
    </lineage>
</organism>
<reference evidence="1" key="2">
    <citation type="journal article" date="2020" name="Nat. Commun.">
        <title>Large-scale genome sequencing of mycorrhizal fungi provides insights into the early evolution of symbiotic traits.</title>
        <authorList>
            <person name="Miyauchi S."/>
            <person name="Kiss E."/>
            <person name="Kuo A."/>
            <person name="Drula E."/>
            <person name="Kohler A."/>
            <person name="Sanchez-Garcia M."/>
            <person name="Morin E."/>
            <person name="Andreopoulos B."/>
            <person name="Barry K.W."/>
            <person name="Bonito G."/>
            <person name="Buee M."/>
            <person name="Carver A."/>
            <person name="Chen C."/>
            <person name="Cichocki N."/>
            <person name="Clum A."/>
            <person name="Culley D."/>
            <person name="Crous P.W."/>
            <person name="Fauchery L."/>
            <person name="Girlanda M."/>
            <person name="Hayes R.D."/>
            <person name="Keri Z."/>
            <person name="LaButti K."/>
            <person name="Lipzen A."/>
            <person name="Lombard V."/>
            <person name="Magnuson J."/>
            <person name="Maillard F."/>
            <person name="Murat C."/>
            <person name="Nolan M."/>
            <person name="Ohm R.A."/>
            <person name="Pangilinan J."/>
            <person name="Pereira M.F."/>
            <person name="Perotto S."/>
            <person name="Peter M."/>
            <person name="Pfister S."/>
            <person name="Riley R."/>
            <person name="Sitrit Y."/>
            <person name="Stielow J.B."/>
            <person name="Szollosi G."/>
            <person name="Zifcakova L."/>
            <person name="Stursova M."/>
            <person name="Spatafora J.W."/>
            <person name="Tedersoo L."/>
            <person name="Vaario L.M."/>
            <person name="Yamada A."/>
            <person name="Yan M."/>
            <person name="Wang P."/>
            <person name="Xu J."/>
            <person name="Bruns T."/>
            <person name="Baldrian P."/>
            <person name="Vilgalys R."/>
            <person name="Dunand C."/>
            <person name="Henrissat B."/>
            <person name="Grigoriev I.V."/>
            <person name="Hibbett D."/>
            <person name="Nagy L.G."/>
            <person name="Martin F.M."/>
        </authorList>
    </citation>
    <scope>NUCLEOTIDE SEQUENCE</scope>
    <source>
        <strain evidence="1">P2</strain>
    </source>
</reference>
<dbReference type="Proteomes" id="UP000886501">
    <property type="component" value="Unassembled WGS sequence"/>
</dbReference>
<comment type="caution">
    <text evidence="1">The sequence shown here is derived from an EMBL/GenBank/DDBJ whole genome shotgun (WGS) entry which is preliminary data.</text>
</comment>
<reference evidence="1" key="1">
    <citation type="submission" date="2019-10" db="EMBL/GenBank/DDBJ databases">
        <authorList>
            <consortium name="DOE Joint Genome Institute"/>
            <person name="Kuo A."/>
            <person name="Miyauchi S."/>
            <person name="Kiss E."/>
            <person name="Drula E."/>
            <person name="Kohler A."/>
            <person name="Sanchez-Garcia M."/>
            <person name="Andreopoulos B."/>
            <person name="Barry K.W."/>
            <person name="Bonito G."/>
            <person name="Buee M."/>
            <person name="Carver A."/>
            <person name="Chen C."/>
            <person name="Cichocki N."/>
            <person name="Clum A."/>
            <person name="Culley D."/>
            <person name="Crous P.W."/>
            <person name="Fauchery L."/>
            <person name="Girlanda M."/>
            <person name="Hayes R."/>
            <person name="Keri Z."/>
            <person name="Labutti K."/>
            <person name="Lipzen A."/>
            <person name="Lombard V."/>
            <person name="Magnuson J."/>
            <person name="Maillard F."/>
            <person name="Morin E."/>
            <person name="Murat C."/>
            <person name="Nolan M."/>
            <person name="Ohm R."/>
            <person name="Pangilinan J."/>
            <person name="Pereira M."/>
            <person name="Perotto S."/>
            <person name="Peter M."/>
            <person name="Riley R."/>
            <person name="Sitrit Y."/>
            <person name="Stielow B."/>
            <person name="Szollosi G."/>
            <person name="Zifcakova L."/>
            <person name="Stursova M."/>
            <person name="Spatafora J.W."/>
            <person name="Tedersoo L."/>
            <person name="Vaario L.-M."/>
            <person name="Yamada A."/>
            <person name="Yan M."/>
            <person name="Wang P."/>
            <person name="Xu J."/>
            <person name="Bruns T."/>
            <person name="Baldrian P."/>
            <person name="Vilgalys R."/>
            <person name="Henrissat B."/>
            <person name="Grigoriev I.V."/>
            <person name="Hibbett D."/>
            <person name="Nagy L.G."/>
            <person name="Martin F.M."/>
        </authorList>
    </citation>
    <scope>NUCLEOTIDE SEQUENCE</scope>
    <source>
        <strain evidence="1">P2</strain>
    </source>
</reference>
<accession>A0ACB6ZJN0</accession>
<proteinExistence type="predicted"/>
<name>A0ACB6ZJN0_THEGA</name>